<feature type="signal peptide" evidence="2">
    <location>
        <begin position="1"/>
        <end position="28"/>
    </location>
</feature>
<accession>A0ABU6P034</accession>
<dbReference type="Gene3D" id="1.20.58.780">
    <property type="match status" value="1"/>
</dbReference>
<dbReference type="Pfam" id="PF18058">
    <property type="entry name" value="SbsC_C"/>
    <property type="match status" value="1"/>
</dbReference>
<evidence type="ECO:0000259" key="3">
    <source>
        <dbReference type="Pfam" id="PF18058"/>
    </source>
</evidence>
<keyword evidence="1 2" id="KW-0732">Signal</keyword>
<dbReference type="Gene3D" id="2.60.40.1220">
    <property type="match status" value="2"/>
</dbReference>
<dbReference type="InterPro" id="IPR041378">
    <property type="entry name" value="S-layer_SbsC_C"/>
</dbReference>
<dbReference type="InterPro" id="IPR014755">
    <property type="entry name" value="Cu-Rt/internalin_Ig-like"/>
</dbReference>
<gene>
    <name evidence="4" type="ORF">P9271_15555</name>
</gene>
<sequence>MSKKKVAKLGLTAAVAATTFVAANPADAASVSQAEQAVKKAEQNAKGLVKFYSSEDLKVSAEFTASYNNVRKLISDAKAQLANYKGKDKSQLEAILASAENHQAAAARYIDAVGILNGKLVESTKAVSAYIKSQELNADTVAAYDTLSAEIKKAEAVIGKVRGAQIRKAFKDSFLLDAKLTREALIYEVSQYQLLNQINEKLKAEKVDLKEVQADFAKLDRLKERAVDIKKAGKELYPDRDDVYPTHTAIEQQLRKSEADAKEAYVGKLDPVVESVSAVNAKQIVVTFNKSIKKSTVISNDTTGALVANTISVKRTVTDSVANKNVDYPTTDTVTGSLSEDGKSLTLTVDASTAKYLDGSYSVTVANSVKATDGTAVKAFAGTVSTKDETKPEVTGVTYDTITGQVEVTVSEPITAVPEVVRVDGQPVTTPVTFVANKNQTKVVFAKPTSVDSGTTKSVEISGAVDAAGNILTRYTGNVTFTADAAAPQVESITQLSSNKAKIVFSKALPTGSDATIDGAINVILDGTPMVAGDVTAALDADDKSNRTVVVTLAGGAAPNYFYGNASSKTLTFAFANEVITDVFGKKLESVTKNVTMTKDVTGPKVVSVALADNKTDLEVTFDEEVAAAGTVANIVLRKDGVALTTPATATRKGATKGEEKVLVITPAAGDLVNGKLPKGEYSVRLETGAITDAHTNKNSASTNTVSVDGDAAKLTASFANAGGTPNEFEVTYSEDVATTSALNLANYTLDGSALPAGTDIYFKAGQANRVVVIKLPKESINIGAQAGTNARLGVNGVQSKSGDKTVEAKSATVLVADNTAATVQSAQLVGSNVLKLTFNENIDNAFAIADLEIKSDAGTFAVSDTTATATKSGKDLVITFAPGTDNYATVVAGANLKVKTLDTGADTTDGLTATLVDANGYAVKAGVQVNVSK</sequence>
<feature type="domain" description="SbsC C-terminal" evidence="3">
    <location>
        <begin position="50"/>
        <end position="179"/>
    </location>
</feature>
<evidence type="ECO:0000256" key="2">
    <source>
        <dbReference type="SAM" id="SignalP"/>
    </source>
</evidence>
<reference evidence="4 5" key="1">
    <citation type="submission" date="2023-03" db="EMBL/GenBank/DDBJ databases">
        <title>Bacillus Genome Sequencing.</title>
        <authorList>
            <person name="Dunlap C."/>
        </authorList>
    </citation>
    <scope>NUCLEOTIDE SEQUENCE [LARGE SCALE GENOMIC DNA]</scope>
    <source>
        <strain evidence="4 5">NRS-1717</strain>
    </source>
</reference>
<feature type="chain" id="PRO_5046551870" description="SbsC C-terminal domain-containing protein" evidence="2">
    <location>
        <begin position="29"/>
        <end position="934"/>
    </location>
</feature>
<dbReference type="EMBL" id="JARTFS010000013">
    <property type="protein sequence ID" value="MED4402720.1"/>
    <property type="molecule type" value="Genomic_DNA"/>
</dbReference>
<dbReference type="RefSeq" id="WP_328015514.1">
    <property type="nucleotide sequence ID" value="NZ_JARTFS010000013.1"/>
</dbReference>
<protein>
    <recommendedName>
        <fullName evidence="3">SbsC C-terminal domain-containing protein</fullName>
    </recommendedName>
</protein>
<evidence type="ECO:0000256" key="1">
    <source>
        <dbReference type="ARBA" id="ARBA00022729"/>
    </source>
</evidence>
<name>A0ABU6P034_9BACI</name>
<proteinExistence type="predicted"/>
<dbReference type="Proteomes" id="UP001342826">
    <property type="component" value="Unassembled WGS sequence"/>
</dbReference>
<evidence type="ECO:0000313" key="5">
    <source>
        <dbReference type="Proteomes" id="UP001342826"/>
    </source>
</evidence>
<evidence type="ECO:0000313" key="4">
    <source>
        <dbReference type="EMBL" id="MED4402720.1"/>
    </source>
</evidence>
<keyword evidence="5" id="KW-1185">Reference proteome</keyword>
<organism evidence="4 5">
    <name type="scientific">Metabacillus fastidiosus</name>
    <dbReference type="NCBI Taxonomy" id="1458"/>
    <lineage>
        <taxon>Bacteria</taxon>
        <taxon>Bacillati</taxon>
        <taxon>Bacillota</taxon>
        <taxon>Bacilli</taxon>
        <taxon>Bacillales</taxon>
        <taxon>Bacillaceae</taxon>
        <taxon>Metabacillus</taxon>
    </lineage>
</organism>
<comment type="caution">
    <text evidence="4">The sequence shown here is derived from an EMBL/GenBank/DDBJ whole genome shotgun (WGS) entry which is preliminary data.</text>
</comment>